<dbReference type="PANTHER" id="PTHR23522:SF10">
    <property type="entry name" value="3-PHENYLPROPIONIC ACID TRANSPORTER-RELATED"/>
    <property type="match status" value="1"/>
</dbReference>
<dbReference type="SUPFAM" id="SSF103473">
    <property type="entry name" value="MFS general substrate transporter"/>
    <property type="match status" value="1"/>
</dbReference>
<name>A0A3B0WH59_9ZZZZ</name>
<dbReference type="Gene3D" id="1.20.1250.20">
    <property type="entry name" value="MFS general substrate transporter like domains"/>
    <property type="match status" value="2"/>
</dbReference>
<accession>A0A3B0WH59</accession>
<feature type="transmembrane region" description="Helical" evidence="8">
    <location>
        <begin position="43"/>
        <end position="62"/>
    </location>
</feature>
<dbReference type="PANTHER" id="PTHR23522">
    <property type="entry name" value="BLL5896 PROTEIN"/>
    <property type="match status" value="1"/>
</dbReference>
<evidence type="ECO:0000256" key="5">
    <source>
        <dbReference type="ARBA" id="ARBA00022692"/>
    </source>
</evidence>
<dbReference type="CDD" id="cd17335">
    <property type="entry name" value="MFS_MFSD6"/>
    <property type="match status" value="1"/>
</dbReference>
<feature type="transmembrane region" description="Helical" evidence="8">
    <location>
        <begin position="12"/>
        <end position="31"/>
    </location>
</feature>
<keyword evidence="4" id="KW-0997">Cell inner membrane</keyword>
<keyword evidence="5 8" id="KW-0812">Transmembrane</keyword>
<dbReference type="PIRSF" id="PIRSF004925">
    <property type="entry name" value="HcaT"/>
    <property type="match status" value="1"/>
</dbReference>
<feature type="transmembrane region" description="Helical" evidence="8">
    <location>
        <begin position="233"/>
        <end position="255"/>
    </location>
</feature>
<comment type="subcellular location">
    <subcellularLocation>
        <location evidence="1">Cell inner membrane</location>
        <topology evidence="1">Multi-pass membrane protein</topology>
    </subcellularLocation>
</comment>
<dbReference type="InterPro" id="IPR020846">
    <property type="entry name" value="MFS_dom"/>
</dbReference>
<evidence type="ECO:0000256" key="7">
    <source>
        <dbReference type="ARBA" id="ARBA00023136"/>
    </source>
</evidence>
<evidence type="ECO:0000256" key="4">
    <source>
        <dbReference type="ARBA" id="ARBA00022519"/>
    </source>
</evidence>
<feature type="transmembrane region" description="Helical" evidence="8">
    <location>
        <begin position="289"/>
        <end position="310"/>
    </location>
</feature>
<reference evidence="10" key="1">
    <citation type="submission" date="2018-06" db="EMBL/GenBank/DDBJ databases">
        <authorList>
            <person name="Zhirakovskaya E."/>
        </authorList>
    </citation>
    <scope>NUCLEOTIDE SEQUENCE</scope>
</reference>
<feature type="transmembrane region" description="Helical" evidence="8">
    <location>
        <begin position="201"/>
        <end position="221"/>
    </location>
</feature>
<feature type="transmembrane region" description="Helical" evidence="8">
    <location>
        <begin position="159"/>
        <end position="180"/>
    </location>
</feature>
<evidence type="ECO:0000259" key="9">
    <source>
        <dbReference type="PROSITE" id="PS50850"/>
    </source>
</evidence>
<dbReference type="PROSITE" id="PS50850">
    <property type="entry name" value="MFS"/>
    <property type="match status" value="1"/>
</dbReference>
<dbReference type="NCBIfam" id="NF037955">
    <property type="entry name" value="mfs"/>
    <property type="match status" value="1"/>
</dbReference>
<dbReference type="GO" id="GO:0015528">
    <property type="term" value="F:lactose:proton symporter activity"/>
    <property type="evidence" value="ECO:0007669"/>
    <property type="project" value="TreeGrafter"/>
</dbReference>
<feature type="non-terminal residue" evidence="10">
    <location>
        <position position="369"/>
    </location>
</feature>
<dbReference type="AlphaFoldDB" id="A0A3B0WH59"/>
<evidence type="ECO:0000256" key="1">
    <source>
        <dbReference type="ARBA" id="ARBA00004429"/>
    </source>
</evidence>
<feature type="transmembrane region" description="Helical" evidence="8">
    <location>
        <begin position="134"/>
        <end position="153"/>
    </location>
</feature>
<dbReference type="Pfam" id="PF12832">
    <property type="entry name" value="MFS_1_like"/>
    <property type="match status" value="1"/>
</dbReference>
<dbReference type="GO" id="GO:0030395">
    <property type="term" value="F:lactose binding"/>
    <property type="evidence" value="ECO:0007669"/>
    <property type="project" value="TreeGrafter"/>
</dbReference>
<gene>
    <name evidence="10" type="ORF">MNBD_GAMMA07-2586</name>
</gene>
<evidence type="ECO:0000256" key="3">
    <source>
        <dbReference type="ARBA" id="ARBA00022475"/>
    </source>
</evidence>
<keyword evidence="6 8" id="KW-1133">Transmembrane helix</keyword>
<feature type="domain" description="Major facilitator superfamily (MFS) profile" evidence="9">
    <location>
        <begin position="202"/>
        <end position="369"/>
    </location>
</feature>
<keyword evidence="2" id="KW-0813">Transport</keyword>
<dbReference type="EMBL" id="UOFF01000063">
    <property type="protein sequence ID" value="VAW54651.1"/>
    <property type="molecule type" value="Genomic_DNA"/>
</dbReference>
<evidence type="ECO:0000256" key="2">
    <source>
        <dbReference type="ARBA" id="ARBA00022448"/>
    </source>
</evidence>
<dbReference type="InterPro" id="IPR026032">
    <property type="entry name" value="HcaT-like"/>
</dbReference>
<proteinExistence type="predicted"/>
<evidence type="ECO:0000256" key="8">
    <source>
        <dbReference type="SAM" id="Phobius"/>
    </source>
</evidence>
<dbReference type="InterPro" id="IPR024989">
    <property type="entry name" value="MFS_assoc_dom"/>
</dbReference>
<keyword evidence="7 8" id="KW-0472">Membrane</keyword>
<sequence>MIKHSIPYWRLSTFYWFYFASLGVVIPYWSLYLDSLGFEAESIGELMAILMVTKIIAPYLWSWIADHTGHCMRIIRFASIFSSIAFLGVFLNSSFWWLALVMLLFSFFWNASLPQFEVNTLNHLGENRHQYSVVRLWGSLGFVFAVITVGLLLDTFGYQLVPISIFVLYVLIVVASYLVSDAKQLHPHSSHQSISKVLKQPHIIALFLICFLMQVSHGPYYTFYSLYLKQFDYSSTTLGGLWALAVMSEVVLFMFMHKLMPKYKPRFLLIIALFLTTLRWLLIGRYVESFWVVIFAQCLHAASFGLYHAVVIELIHRNFKGKLQGRGQALFSAVSFGAGGAVGTLISGAYWEEYSPQIIFGMAAIASFV</sequence>
<dbReference type="InterPro" id="IPR036259">
    <property type="entry name" value="MFS_trans_sf"/>
</dbReference>
<feature type="transmembrane region" description="Helical" evidence="8">
    <location>
        <begin position="267"/>
        <end position="283"/>
    </location>
</feature>
<evidence type="ECO:0000313" key="10">
    <source>
        <dbReference type="EMBL" id="VAW54651.1"/>
    </source>
</evidence>
<feature type="transmembrane region" description="Helical" evidence="8">
    <location>
        <begin position="74"/>
        <end position="90"/>
    </location>
</feature>
<dbReference type="GO" id="GO:0005886">
    <property type="term" value="C:plasma membrane"/>
    <property type="evidence" value="ECO:0007669"/>
    <property type="project" value="UniProtKB-SubCell"/>
</dbReference>
<organism evidence="10">
    <name type="scientific">hydrothermal vent metagenome</name>
    <dbReference type="NCBI Taxonomy" id="652676"/>
    <lineage>
        <taxon>unclassified sequences</taxon>
        <taxon>metagenomes</taxon>
        <taxon>ecological metagenomes</taxon>
    </lineage>
</organism>
<feature type="transmembrane region" description="Helical" evidence="8">
    <location>
        <begin position="330"/>
        <end position="351"/>
    </location>
</feature>
<evidence type="ECO:0000256" key="6">
    <source>
        <dbReference type="ARBA" id="ARBA00022989"/>
    </source>
</evidence>
<protein>
    <submittedName>
        <fullName evidence="10">Nucleoside:H+ symporter:Major facilitator superfamily</fullName>
    </submittedName>
</protein>
<keyword evidence="3" id="KW-1003">Cell membrane</keyword>